<feature type="active site" evidence="9">
    <location>
        <position position="129"/>
    </location>
</feature>
<name>A0ABP7K392_9MICO</name>
<keyword evidence="2 9" id="KW-1003">Cell membrane</keyword>
<comment type="catalytic activity">
    <reaction evidence="9">
        <text>Release of signal peptides from bacterial membrane prolipoproteins. Hydrolyzes -Xaa-Yaa-Zaa-|-(S,diacylglyceryl)Cys-, in which Xaa is hydrophobic (preferably Leu), and Yaa (Ala or Ser) and Zaa (Gly or Ala) have small, neutral side chains.</text>
        <dbReference type="EC" id="3.4.23.36"/>
    </reaction>
</comment>
<dbReference type="PANTHER" id="PTHR33695">
    <property type="entry name" value="LIPOPROTEIN SIGNAL PEPTIDASE"/>
    <property type="match status" value="1"/>
</dbReference>
<sequence>MAPNTRTKVSFSALFVLVGVALGAYALDQISKALVVANLTEGSVVPVLGGVLQLHFVRNPGAAFSLASGMTWIFSILAASVVVFIIWFAGRIRSVAWALVFGLLLGGVLGNLTDRLLRPPGFGVGHVIDFVATPWLIPAIYNVADMCIVTSMVIFMILTIRGIGLDGKRMPKPVTDTGSVAVPAADADATTETVLDTAPDATSNTVSEADADASTDGGTARPVDPQPRTES</sequence>
<comment type="similarity">
    <text evidence="1 9 10">Belongs to the peptidase A8 family.</text>
</comment>
<evidence type="ECO:0000256" key="11">
    <source>
        <dbReference type="SAM" id="MobiDB-lite"/>
    </source>
</evidence>
<evidence type="ECO:0000313" key="12">
    <source>
        <dbReference type="EMBL" id="GAA3864239.1"/>
    </source>
</evidence>
<evidence type="ECO:0000256" key="3">
    <source>
        <dbReference type="ARBA" id="ARBA00022670"/>
    </source>
</evidence>
<evidence type="ECO:0000256" key="8">
    <source>
        <dbReference type="ARBA" id="ARBA00023136"/>
    </source>
</evidence>
<evidence type="ECO:0000256" key="6">
    <source>
        <dbReference type="ARBA" id="ARBA00022801"/>
    </source>
</evidence>
<comment type="subcellular location">
    <subcellularLocation>
        <location evidence="9">Cell membrane</location>
        <topology evidence="9">Multi-pass membrane protein</topology>
    </subcellularLocation>
</comment>
<feature type="region of interest" description="Disordered" evidence="11">
    <location>
        <begin position="188"/>
        <end position="231"/>
    </location>
</feature>
<feature type="compositionally biased region" description="Low complexity" evidence="11">
    <location>
        <begin position="188"/>
        <end position="198"/>
    </location>
</feature>
<keyword evidence="6 9" id="KW-0378">Hydrolase</keyword>
<feature type="transmembrane region" description="Helical" evidence="9">
    <location>
        <begin position="62"/>
        <end position="88"/>
    </location>
</feature>
<dbReference type="PRINTS" id="PR00781">
    <property type="entry name" value="LIPOSIGPTASE"/>
</dbReference>
<dbReference type="PANTHER" id="PTHR33695:SF1">
    <property type="entry name" value="LIPOPROTEIN SIGNAL PEPTIDASE"/>
    <property type="match status" value="1"/>
</dbReference>
<keyword evidence="3 9" id="KW-0645">Protease</keyword>
<comment type="function">
    <text evidence="9">This protein specifically catalyzes the removal of signal peptides from prolipoproteins.</text>
</comment>
<comment type="pathway">
    <text evidence="9">Protein modification; lipoprotein biosynthesis (signal peptide cleavage).</text>
</comment>
<keyword evidence="4 9" id="KW-0812">Transmembrane</keyword>
<evidence type="ECO:0000256" key="2">
    <source>
        <dbReference type="ARBA" id="ARBA00022475"/>
    </source>
</evidence>
<comment type="caution">
    <text evidence="12">The sequence shown here is derived from an EMBL/GenBank/DDBJ whole genome shotgun (WGS) entry which is preliminary data.</text>
</comment>
<evidence type="ECO:0000256" key="7">
    <source>
        <dbReference type="ARBA" id="ARBA00022989"/>
    </source>
</evidence>
<dbReference type="RefSeq" id="WP_345061965.1">
    <property type="nucleotide sequence ID" value="NZ_BAABCN010000002.1"/>
</dbReference>
<feature type="active site" evidence="9">
    <location>
        <position position="145"/>
    </location>
</feature>
<evidence type="ECO:0000256" key="1">
    <source>
        <dbReference type="ARBA" id="ARBA00006139"/>
    </source>
</evidence>
<dbReference type="EC" id="3.4.23.36" evidence="9"/>
<keyword evidence="5 9" id="KW-0064">Aspartyl protease</keyword>
<feature type="transmembrane region" description="Helical" evidence="9">
    <location>
        <begin position="95"/>
        <end position="113"/>
    </location>
</feature>
<evidence type="ECO:0000256" key="9">
    <source>
        <dbReference type="HAMAP-Rule" id="MF_00161"/>
    </source>
</evidence>
<dbReference type="InterPro" id="IPR001872">
    <property type="entry name" value="Peptidase_A8"/>
</dbReference>
<comment type="caution">
    <text evidence="9">Lacks conserved residue(s) required for the propagation of feature annotation.</text>
</comment>
<protein>
    <recommendedName>
        <fullName evidence="9">Lipoprotein signal peptidase</fullName>
        <ecNumber evidence="9">3.4.23.36</ecNumber>
    </recommendedName>
    <alternativeName>
        <fullName evidence="9">Prolipoprotein signal peptidase</fullName>
    </alternativeName>
    <alternativeName>
        <fullName evidence="9">Signal peptidase II</fullName>
        <shortName evidence="9">SPase II</shortName>
    </alternativeName>
</protein>
<reference evidence="13" key="1">
    <citation type="journal article" date="2019" name="Int. J. Syst. Evol. Microbiol.">
        <title>The Global Catalogue of Microorganisms (GCM) 10K type strain sequencing project: providing services to taxonomists for standard genome sequencing and annotation.</title>
        <authorList>
            <consortium name="The Broad Institute Genomics Platform"/>
            <consortium name="The Broad Institute Genome Sequencing Center for Infectious Disease"/>
            <person name="Wu L."/>
            <person name="Ma J."/>
        </authorList>
    </citation>
    <scope>NUCLEOTIDE SEQUENCE [LARGE SCALE GENOMIC DNA]</scope>
    <source>
        <strain evidence="13">JCM 17021</strain>
    </source>
</reference>
<dbReference type="NCBIfam" id="TIGR00077">
    <property type="entry name" value="lspA"/>
    <property type="match status" value="1"/>
</dbReference>
<gene>
    <name evidence="9" type="primary">lspA</name>
    <name evidence="12" type="ORF">GCM10022381_05160</name>
</gene>
<accession>A0ABP7K392</accession>
<dbReference type="EMBL" id="BAABCN010000002">
    <property type="protein sequence ID" value="GAA3864239.1"/>
    <property type="molecule type" value="Genomic_DNA"/>
</dbReference>
<evidence type="ECO:0000256" key="5">
    <source>
        <dbReference type="ARBA" id="ARBA00022750"/>
    </source>
</evidence>
<evidence type="ECO:0000256" key="4">
    <source>
        <dbReference type="ARBA" id="ARBA00022692"/>
    </source>
</evidence>
<feature type="transmembrane region" description="Helical" evidence="9">
    <location>
        <begin position="139"/>
        <end position="160"/>
    </location>
</feature>
<organism evidence="12 13">
    <name type="scientific">Leifsonia kafniensis</name>
    <dbReference type="NCBI Taxonomy" id="475957"/>
    <lineage>
        <taxon>Bacteria</taxon>
        <taxon>Bacillati</taxon>
        <taxon>Actinomycetota</taxon>
        <taxon>Actinomycetes</taxon>
        <taxon>Micrococcales</taxon>
        <taxon>Microbacteriaceae</taxon>
        <taxon>Leifsonia</taxon>
    </lineage>
</organism>
<dbReference type="HAMAP" id="MF_00161">
    <property type="entry name" value="LspA"/>
    <property type="match status" value="1"/>
</dbReference>
<keyword evidence="7 9" id="KW-1133">Transmembrane helix</keyword>
<evidence type="ECO:0000256" key="10">
    <source>
        <dbReference type="RuleBase" id="RU004181"/>
    </source>
</evidence>
<proteinExistence type="inferred from homology"/>
<evidence type="ECO:0000313" key="13">
    <source>
        <dbReference type="Proteomes" id="UP001501803"/>
    </source>
</evidence>
<keyword evidence="13" id="KW-1185">Reference proteome</keyword>
<dbReference type="Pfam" id="PF01252">
    <property type="entry name" value="Peptidase_A8"/>
    <property type="match status" value="1"/>
</dbReference>
<dbReference type="Proteomes" id="UP001501803">
    <property type="component" value="Unassembled WGS sequence"/>
</dbReference>
<keyword evidence="8 9" id="KW-0472">Membrane</keyword>